<gene>
    <name evidence="1" type="ORF">PIB30_058010</name>
</gene>
<protein>
    <submittedName>
        <fullName evidence="1">Uncharacterized protein</fullName>
    </submittedName>
</protein>
<comment type="caution">
    <text evidence="1">The sequence shown here is derived from an EMBL/GenBank/DDBJ whole genome shotgun (WGS) entry which is preliminary data.</text>
</comment>
<sequence length="202" mass="22889">MKERFKQVLQLCHEALEYVEEEEEKKNSGECVIADYDNNEVPPQDNDNLKGEEVVSVELADKCLRVIFKCPCGKGYVVLLSRNTCYYESNYFLGNGCTYCQYINFHLELNEYLLMTMSSIMNIMDPPLASLCLCSSYSVEEELEGGARGITTIEEVINLTDETSCRILASIESVEGGPNHWSYLSSNSCIKKVRENRLLISS</sequence>
<dbReference type="EMBL" id="JASCZI010272342">
    <property type="protein sequence ID" value="MED6221781.1"/>
    <property type="molecule type" value="Genomic_DNA"/>
</dbReference>
<organism evidence="1 2">
    <name type="scientific">Stylosanthes scabra</name>
    <dbReference type="NCBI Taxonomy" id="79078"/>
    <lineage>
        <taxon>Eukaryota</taxon>
        <taxon>Viridiplantae</taxon>
        <taxon>Streptophyta</taxon>
        <taxon>Embryophyta</taxon>
        <taxon>Tracheophyta</taxon>
        <taxon>Spermatophyta</taxon>
        <taxon>Magnoliopsida</taxon>
        <taxon>eudicotyledons</taxon>
        <taxon>Gunneridae</taxon>
        <taxon>Pentapetalae</taxon>
        <taxon>rosids</taxon>
        <taxon>fabids</taxon>
        <taxon>Fabales</taxon>
        <taxon>Fabaceae</taxon>
        <taxon>Papilionoideae</taxon>
        <taxon>50 kb inversion clade</taxon>
        <taxon>dalbergioids sensu lato</taxon>
        <taxon>Dalbergieae</taxon>
        <taxon>Pterocarpus clade</taxon>
        <taxon>Stylosanthes</taxon>
    </lineage>
</organism>
<evidence type="ECO:0000313" key="2">
    <source>
        <dbReference type="Proteomes" id="UP001341840"/>
    </source>
</evidence>
<proteinExistence type="predicted"/>
<evidence type="ECO:0000313" key="1">
    <source>
        <dbReference type="EMBL" id="MED6221781.1"/>
    </source>
</evidence>
<name>A0ABU6ZIJ8_9FABA</name>
<dbReference type="Proteomes" id="UP001341840">
    <property type="component" value="Unassembled WGS sequence"/>
</dbReference>
<accession>A0ABU6ZIJ8</accession>
<keyword evidence="2" id="KW-1185">Reference proteome</keyword>
<reference evidence="1 2" key="1">
    <citation type="journal article" date="2023" name="Plants (Basel)">
        <title>Bridging the Gap: Combining Genomics and Transcriptomics Approaches to Understand Stylosanthes scabra, an Orphan Legume from the Brazilian Caatinga.</title>
        <authorList>
            <person name="Ferreira-Neto J.R.C."/>
            <person name="da Silva M.D."/>
            <person name="Binneck E."/>
            <person name="de Melo N.F."/>
            <person name="da Silva R.H."/>
            <person name="de Melo A.L.T.M."/>
            <person name="Pandolfi V."/>
            <person name="Bustamante F.O."/>
            <person name="Brasileiro-Vidal A.C."/>
            <person name="Benko-Iseppon A.M."/>
        </authorList>
    </citation>
    <scope>NUCLEOTIDE SEQUENCE [LARGE SCALE GENOMIC DNA]</scope>
    <source>
        <tissue evidence="1">Leaves</tissue>
    </source>
</reference>